<gene>
    <name evidence="2" type="primary">slc16a-28</name>
</gene>
<feature type="transmembrane region" description="Helical" evidence="1">
    <location>
        <begin position="82"/>
        <end position="102"/>
    </location>
</feature>
<feature type="transmembrane region" description="Helical" evidence="1">
    <location>
        <begin position="12"/>
        <end position="37"/>
    </location>
</feature>
<keyword evidence="1" id="KW-0472">Membrane</keyword>
<feature type="transmembrane region" description="Helical" evidence="1">
    <location>
        <begin position="376"/>
        <end position="397"/>
    </location>
</feature>
<dbReference type="EMBL" id="KT163573">
    <property type="protein sequence ID" value="AKN21523.1"/>
    <property type="molecule type" value="mRNA"/>
</dbReference>
<feature type="transmembrane region" description="Helical" evidence="1">
    <location>
        <begin position="341"/>
        <end position="364"/>
    </location>
</feature>
<keyword evidence="1" id="KW-1133">Transmembrane helix</keyword>
<dbReference type="GO" id="GO:0022857">
    <property type="term" value="F:transmembrane transporter activity"/>
    <property type="evidence" value="ECO:0007669"/>
    <property type="project" value="InterPro"/>
</dbReference>
<dbReference type="PANTHER" id="PTHR11360">
    <property type="entry name" value="MONOCARBOXYLATE TRANSPORTER"/>
    <property type="match status" value="1"/>
</dbReference>
<dbReference type="AlphaFoldDB" id="A0A0H3YK78"/>
<feature type="transmembrane region" description="Helical" evidence="1">
    <location>
        <begin position="315"/>
        <end position="335"/>
    </location>
</feature>
<feature type="transmembrane region" description="Helical" evidence="1">
    <location>
        <begin position="286"/>
        <end position="303"/>
    </location>
</feature>
<proteinExistence type="evidence at transcript level"/>
<name>A0A0H3YK78_SCHMD</name>
<feature type="transmembrane region" description="Helical" evidence="1">
    <location>
        <begin position="173"/>
        <end position="193"/>
    </location>
</feature>
<organism evidence="2">
    <name type="scientific">Schmidtea mediterranea</name>
    <name type="common">Freshwater planarian flatworm</name>
    <dbReference type="NCBI Taxonomy" id="79327"/>
    <lineage>
        <taxon>Eukaryota</taxon>
        <taxon>Metazoa</taxon>
        <taxon>Spiralia</taxon>
        <taxon>Lophotrochozoa</taxon>
        <taxon>Platyhelminthes</taxon>
        <taxon>Rhabditophora</taxon>
        <taxon>Seriata</taxon>
        <taxon>Tricladida</taxon>
        <taxon>Continenticola</taxon>
        <taxon>Geoplanoidea</taxon>
        <taxon>Dugesiidae</taxon>
        <taxon>Schmidtea</taxon>
    </lineage>
</organism>
<dbReference type="Pfam" id="PF07690">
    <property type="entry name" value="MFS_1"/>
    <property type="match status" value="1"/>
</dbReference>
<protein>
    <submittedName>
        <fullName evidence="2">Slc16a-28</fullName>
    </submittedName>
</protein>
<evidence type="ECO:0000313" key="2">
    <source>
        <dbReference type="EMBL" id="AKN21523.1"/>
    </source>
</evidence>
<dbReference type="Gene3D" id="1.20.1250.20">
    <property type="entry name" value="MFS general substrate transporter like domains"/>
    <property type="match status" value="1"/>
</dbReference>
<reference evidence="2" key="1">
    <citation type="journal article" date="2015" name="Elife">
        <title>Stem cells and fluid flow drive cyst formation in an invertebrate excretory organ.</title>
        <authorList>
            <person name="Thi-Kim Vu H."/>
            <person name="Rink J.C."/>
            <person name="McKinney S.A."/>
            <person name="McClain M."/>
            <person name="Lakshmanaperumal N."/>
            <person name="Alexander R."/>
            <person name="Sanchez Alvarado A."/>
        </authorList>
    </citation>
    <scope>NUCLEOTIDE SEQUENCE</scope>
</reference>
<feature type="transmembrane region" description="Helical" evidence="1">
    <location>
        <begin position="49"/>
        <end position="70"/>
    </location>
</feature>
<sequence>MKLVIVDSSKAWSVTIGCMIVNALMVGFIKIYSLIIIEYQDLLNAPMSLLMFGTSMLTSLTGLAAPLSAYLSERFTTMKTGIFASFLAVASIIMMAFSYNIYVQVTSAAFLGKFSLGLSFSIIYIPTISISGKCHIKHQNLSQGIITAGSSIGALIMPLGLSELINTYSIRGVMLIMAGVLFNFAVAAVLIPTHIIKINHGYKPVLIAIQDREKRSEGDIIKIGKWNVPIGNFAKKSKLKWPPRKLWRSVLLYSFGMTNSMNGFMLLCSLYGAFSRSLSITIQHSAYILIIQSSIDCATRIISGYLVDFKMISRWVLYCSSGFLLSIITILTGIFPSIPLFYFYLLSHAILGGILMMLHLLILLDVVGVDYITATFSFYVFIQGTMSLFSFYAVGYFCDKTGHYEYAICLSGAILALGALCIVTEHIFRSMQSRNVTL</sequence>
<dbReference type="SUPFAM" id="SSF103473">
    <property type="entry name" value="MFS general substrate transporter"/>
    <property type="match status" value="1"/>
</dbReference>
<feature type="transmembrane region" description="Helical" evidence="1">
    <location>
        <begin position="141"/>
        <end position="161"/>
    </location>
</feature>
<feature type="transmembrane region" description="Helical" evidence="1">
    <location>
        <begin position="108"/>
        <end position="129"/>
    </location>
</feature>
<evidence type="ECO:0000256" key="1">
    <source>
        <dbReference type="SAM" id="Phobius"/>
    </source>
</evidence>
<accession>A0A0H3YK78</accession>
<dbReference type="PANTHER" id="PTHR11360:SF311">
    <property type="entry name" value="MAJOR FACILITATOR SUPERFAMILY (MFS) PROFILE DOMAIN-CONTAINING PROTEIN"/>
    <property type="match status" value="1"/>
</dbReference>
<feature type="transmembrane region" description="Helical" evidence="1">
    <location>
        <begin position="250"/>
        <end position="274"/>
    </location>
</feature>
<dbReference type="InterPro" id="IPR050327">
    <property type="entry name" value="Proton-linked_MCT"/>
</dbReference>
<dbReference type="InterPro" id="IPR036259">
    <property type="entry name" value="MFS_trans_sf"/>
</dbReference>
<dbReference type="InterPro" id="IPR011701">
    <property type="entry name" value="MFS"/>
</dbReference>
<feature type="transmembrane region" description="Helical" evidence="1">
    <location>
        <begin position="403"/>
        <end position="424"/>
    </location>
</feature>
<keyword evidence="1" id="KW-0812">Transmembrane</keyword>